<dbReference type="SUPFAM" id="SSF52283">
    <property type="entry name" value="Formate/glycerate dehydrogenase catalytic domain-like"/>
    <property type="match status" value="1"/>
</dbReference>
<reference evidence="4 5" key="1">
    <citation type="submission" date="2018-01" db="EMBL/GenBank/DDBJ databases">
        <title>Denitrification phenotypes of diverse strains of Pseudomonas stutzeri.</title>
        <authorList>
            <person name="Milligan D.A."/>
            <person name="Bergaust L."/>
            <person name="Bakken L.R."/>
            <person name="Frostegard A."/>
        </authorList>
    </citation>
    <scope>NUCLEOTIDE SEQUENCE [LARGE SCALE GENOMIC DNA]</scope>
    <source>
        <strain evidence="4 5">24a75</strain>
    </source>
</reference>
<keyword evidence="4" id="KW-0670">Pyruvate</keyword>
<dbReference type="SUPFAM" id="SSF51735">
    <property type="entry name" value="NAD(P)-binding Rossmann-fold domains"/>
    <property type="match status" value="1"/>
</dbReference>
<gene>
    <name evidence="4" type="ORF">CXK94_04660</name>
</gene>
<dbReference type="EMBL" id="POUT01000002">
    <property type="protein sequence ID" value="PNG10508.1"/>
    <property type="molecule type" value="Genomic_DNA"/>
</dbReference>
<dbReference type="InterPro" id="IPR006140">
    <property type="entry name" value="D-isomer_DH_NAD-bd"/>
</dbReference>
<evidence type="ECO:0000313" key="4">
    <source>
        <dbReference type="EMBL" id="PNG10508.1"/>
    </source>
</evidence>
<dbReference type="Pfam" id="PF02826">
    <property type="entry name" value="2-Hacid_dh_C"/>
    <property type="match status" value="1"/>
</dbReference>
<dbReference type="GO" id="GO:0051287">
    <property type="term" value="F:NAD binding"/>
    <property type="evidence" value="ECO:0007669"/>
    <property type="project" value="InterPro"/>
</dbReference>
<evidence type="ECO:0000256" key="1">
    <source>
        <dbReference type="ARBA" id="ARBA00023002"/>
    </source>
</evidence>
<dbReference type="RefSeq" id="WP_102893476.1">
    <property type="nucleotide sequence ID" value="NZ_JAMOHU010000001.1"/>
</dbReference>
<dbReference type="Proteomes" id="UP000236023">
    <property type="component" value="Unassembled WGS sequence"/>
</dbReference>
<proteinExistence type="predicted"/>
<comment type="caution">
    <text evidence="4">The sequence shown here is derived from an EMBL/GenBank/DDBJ whole genome shotgun (WGS) entry which is preliminary data.</text>
</comment>
<dbReference type="AlphaFoldDB" id="A0A2N8T6Y9"/>
<dbReference type="Gene3D" id="3.40.50.720">
    <property type="entry name" value="NAD(P)-binding Rossmann-like Domain"/>
    <property type="match status" value="2"/>
</dbReference>
<organism evidence="4 5">
    <name type="scientific">Stutzerimonas stutzeri</name>
    <name type="common">Pseudomonas stutzeri</name>
    <dbReference type="NCBI Taxonomy" id="316"/>
    <lineage>
        <taxon>Bacteria</taxon>
        <taxon>Pseudomonadati</taxon>
        <taxon>Pseudomonadota</taxon>
        <taxon>Gammaproteobacteria</taxon>
        <taxon>Pseudomonadales</taxon>
        <taxon>Pseudomonadaceae</taxon>
        <taxon>Stutzerimonas</taxon>
    </lineage>
</organism>
<accession>A0A2N8T6Y9</accession>
<dbReference type="InterPro" id="IPR036291">
    <property type="entry name" value="NAD(P)-bd_dom_sf"/>
</dbReference>
<keyword evidence="1" id="KW-0560">Oxidoreductase</keyword>
<evidence type="ECO:0000256" key="2">
    <source>
        <dbReference type="ARBA" id="ARBA00023027"/>
    </source>
</evidence>
<dbReference type="PROSITE" id="PS50003">
    <property type="entry name" value="PH_DOMAIN"/>
    <property type="match status" value="1"/>
</dbReference>
<evidence type="ECO:0000259" key="3">
    <source>
        <dbReference type="PROSITE" id="PS50003"/>
    </source>
</evidence>
<name>A0A2N8T6Y9_STUST</name>
<dbReference type="GO" id="GO:0016491">
    <property type="term" value="F:oxidoreductase activity"/>
    <property type="evidence" value="ECO:0007669"/>
    <property type="project" value="UniProtKB-KW"/>
</dbReference>
<protein>
    <submittedName>
        <fullName evidence="4">Glyoxylate/hydroxypyruvate reductase A</fullName>
    </submittedName>
</protein>
<keyword evidence="2" id="KW-0520">NAD</keyword>
<dbReference type="InterPro" id="IPR001849">
    <property type="entry name" value="PH_domain"/>
</dbReference>
<dbReference type="PANTHER" id="PTHR43333:SF1">
    <property type="entry name" value="D-ISOMER SPECIFIC 2-HYDROXYACID DEHYDROGENASE NAD-BINDING DOMAIN-CONTAINING PROTEIN"/>
    <property type="match status" value="1"/>
</dbReference>
<feature type="domain" description="PH" evidence="3">
    <location>
        <begin position="1"/>
        <end position="26"/>
    </location>
</feature>
<dbReference type="PANTHER" id="PTHR43333">
    <property type="entry name" value="2-HACID_DH_C DOMAIN-CONTAINING PROTEIN"/>
    <property type="match status" value="1"/>
</dbReference>
<sequence length="311" mass="33786">MDILLCGSFDDDERDAWLAALQEALPGAAWHLSVTPESAGRIDAAVVANPPPGSLRGLTNLRLIQSLWAGVDRLLADPSLPADVPVARMVDPAMSAAMAETALWATLSLHRDFFAYARQQRTATWQPLPQRRADEIQVTVLGMGQMGRACASRLRALGYRVAGWNLHGGSIAGIPLHCGMAALWPLLGRSDILINLLPLTARTIDLLDRRFFDALRPGAGLVNLARGAHVVEADLLQALDNGQVGQAVLDVFRSEPLPADHPFWRHPKVTLLPHVAAATDLRSAARIVVQNLQALRDGRPLAYQVQRTRGY</sequence>
<dbReference type="CDD" id="cd12164">
    <property type="entry name" value="GDH_like_2"/>
    <property type="match status" value="1"/>
</dbReference>
<evidence type="ECO:0000313" key="5">
    <source>
        <dbReference type="Proteomes" id="UP000236023"/>
    </source>
</evidence>